<sequence length="703" mass="81606">MPNSNLSIESLVRNGMIPCAPKWPGLVVTFRVMEIFHTAILRCPQLSIQGFVRTLCDLHSFPIASSLKEQFSICYDVFIAILENVERRVLRELGRSHPDWRLKNCCAACMFELEGEEQLEFSMFGAMDGNDSLKRVPRSKVVDTLEGNRVSIERDDLRDGGGGYILPRTEVDRWSKEAIGDVEAVDMASALPCEERWKNMSDDRTSKMWGVFEETGFFLSLCHHGSVLLGADMVKSGEQAKYPLAIVGRLLEVFGDRLGIGYDIGCKFGGTINRSPLGELAKIKRFHVLVGLFHGHAHNRLCQLRHLGTYLMGLGLEDLETLERFFSKSNGLARGIRYASRFHRRQRITWYLKHVDRLDSFEHLSSFLCNNYRQALDIIDDYPALQNSMQELGVTDEKEFEAWLSEEEAYLSGLQRELPEETIEMEYYTRLIHYYDVESKVAASRRVVFVNTMTDTQPQPRDDTRKMETAQRHLLERRSQELERVQDLERSLNISPEDRWIVGSEKWRENEQRVAVRTYRRCLDRLEGLIVARIFELTKMNMSHTGYKMRKHIGKALKARSQAIRTALTQYNVAAATLIPPRPPLKWERVVEYAFLADFDLLRDVRQDMSERKWATPAGRQAMDTYFKICRAKEEIKRLNIEIQRVITYMHIEDTYLRRREGAIAETEPALAFQISRYRQDRERFYAAHMRRFYALSKDASVS</sequence>
<dbReference type="PANTHER" id="PTHR33096">
    <property type="entry name" value="CXC2 DOMAIN-CONTAINING PROTEIN"/>
    <property type="match status" value="1"/>
</dbReference>
<dbReference type="InterPro" id="IPR040521">
    <property type="entry name" value="KDZ"/>
</dbReference>
<organism evidence="1 2">
    <name type="scientific">Armillaria tabescens</name>
    <name type="common">Ringless honey mushroom</name>
    <name type="synonym">Agaricus tabescens</name>
    <dbReference type="NCBI Taxonomy" id="1929756"/>
    <lineage>
        <taxon>Eukaryota</taxon>
        <taxon>Fungi</taxon>
        <taxon>Dikarya</taxon>
        <taxon>Basidiomycota</taxon>
        <taxon>Agaricomycotina</taxon>
        <taxon>Agaricomycetes</taxon>
        <taxon>Agaricomycetidae</taxon>
        <taxon>Agaricales</taxon>
        <taxon>Marasmiineae</taxon>
        <taxon>Physalacriaceae</taxon>
        <taxon>Desarmillaria</taxon>
    </lineage>
</organism>
<protein>
    <recommendedName>
        <fullName evidence="3">CxC1-like cysteine cluster associated with KDZ transposases domain-containing protein</fullName>
    </recommendedName>
</protein>
<accession>A0AA39N4V6</accession>
<evidence type="ECO:0008006" key="3">
    <source>
        <dbReference type="Google" id="ProtNLM"/>
    </source>
</evidence>
<dbReference type="RefSeq" id="XP_060330259.1">
    <property type="nucleotide sequence ID" value="XM_060467599.1"/>
</dbReference>
<dbReference type="EMBL" id="JAUEPS010000019">
    <property type="protein sequence ID" value="KAK0457967.1"/>
    <property type="molecule type" value="Genomic_DNA"/>
</dbReference>
<name>A0AA39N4V6_ARMTA</name>
<evidence type="ECO:0000313" key="1">
    <source>
        <dbReference type="EMBL" id="KAK0457967.1"/>
    </source>
</evidence>
<dbReference type="Pfam" id="PF18758">
    <property type="entry name" value="KDZ"/>
    <property type="match status" value="1"/>
</dbReference>
<gene>
    <name evidence="1" type="ORF">EV420DRAFT_1270846</name>
</gene>
<dbReference type="AlphaFoldDB" id="A0AA39N4V6"/>
<reference evidence="1" key="1">
    <citation type="submission" date="2023-06" db="EMBL/GenBank/DDBJ databases">
        <authorList>
            <consortium name="Lawrence Berkeley National Laboratory"/>
            <person name="Ahrendt S."/>
            <person name="Sahu N."/>
            <person name="Indic B."/>
            <person name="Wong-Bajracharya J."/>
            <person name="Merenyi Z."/>
            <person name="Ke H.-M."/>
            <person name="Monk M."/>
            <person name="Kocsube S."/>
            <person name="Drula E."/>
            <person name="Lipzen A."/>
            <person name="Balint B."/>
            <person name="Henrissat B."/>
            <person name="Andreopoulos B."/>
            <person name="Martin F.M."/>
            <person name="Harder C.B."/>
            <person name="Rigling D."/>
            <person name="Ford K.L."/>
            <person name="Foster G.D."/>
            <person name="Pangilinan J."/>
            <person name="Papanicolaou A."/>
            <person name="Barry K."/>
            <person name="LaButti K."/>
            <person name="Viragh M."/>
            <person name="Koriabine M."/>
            <person name="Yan M."/>
            <person name="Riley R."/>
            <person name="Champramary S."/>
            <person name="Plett K.L."/>
            <person name="Tsai I.J."/>
            <person name="Slot J."/>
            <person name="Sipos G."/>
            <person name="Plett J."/>
            <person name="Nagy L.G."/>
            <person name="Grigoriev I.V."/>
        </authorList>
    </citation>
    <scope>NUCLEOTIDE SEQUENCE</scope>
    <source>
        <strain evidence="1">CCBAS 213</strain>
    </source>
</reference>
<comment type="caution">
    <text evidence="1">The sequence shown here is derived from an EMBL/GenBank/DDBJ whole genome shotgun (WGS) entry which is preliminary data.</text>
</comment>
<dbReference type="GeneID" id="85351147"/>
<keyword evidence="2" id="KW-1185">Reference proteome</keyword>
<dbReference type="PANTHER" id="PTHR33096:SF1">
    <property type="entry name" value="CXC1-LIKE CYSTEINE CLUSTER ASSOCIATED WITH KDZ TRANSPOSASES DOMAIN-CONTAINING PROTEIN"/>
    <property type="match status" value="1"/>
</dbReference>
<dbReference type="Proteomes" id="UP001175211">
    <property type="component" value="Unassembled WGS sequence"/>
</dbReference>
<evidence type="ECO:0000313" key="2">
    <source>
        <dbReference type="Proteomes" id="UP001175211"/>
    </source>
</evidence>
<proteinExistence type="predicted"/>